<dbReference type="AlphaFoldDB" id="A0AAW1R806"/>
<evidence type="ECO:0000256" key="2">
    <source>
        <dbReference type="ARBA" id="ARBA00022771"/>
    </source>
</evidence>
<organism evidence="7 8">
    <name type="scientific">[Myrmecia] bisecta</name>
    <dbReference type="NCBI Taxonomy" id="41462"/>
    <lineage>
        <taxon>Eukaryota</taxon>
        <taxon>Viridiplantae</taxon>
        <taxon>Chlorophyta</taxon>
        <taxon>core chlorophytes</taxon>
        <taxon>Trebouxiophyceae</taxon>
        <taxon>Trebouxiales</taxon>
        <taxon>Trebouxiaceae</taxon>
        <taxon>Myrmecia</taxon>
    </lineage>
</organism>
<evidence type="ECO:0000256" key="3">
    <source>
        <dbReference type="ARBA" id="ARBA00022833"/>
    </source>
</evidence>
<dbReference type="Gene3D" id="6.10.140.2220">
    <property type="match status" value="1"/>
</dbReference>
<feature type="domain" description="MYND-type" evidence="6">
    <location>
        <begin position="141"/>
        <end position="180"/>
    </location>
</feature>
<comment type="caution">
    <text evidence="7">The sequence shown here is derived from an EMBL/GenBank/DDBJ whole genome shotgun (WGS) entry which is preliminary data.</text>
</comment>
<protein>
    <recommendedName>
        <fullName evidence="6">MYND-type domain-containing protein</fullName>
    </recommendedName>
</protein>
<evidence type="ECO:0000256" key="4">
    <source>
        <dbReference type="PROSITE-ProRule" id="PRU00134"/>
    </source>
</evidence>
<name>A0AAW1R806_9CHLO</name>
<keyword evidence="3" id="KW-0862">Zinc</keyword>
<evidence type="ECO:0000313" key="8">
    <source>
        <dbReference type="Proteomes" id="UP001489004"/>
    </source>
</evidence>
<feature type="signal peptide" evidence="5">
    <location>
        <begin position="1"/>
        <end position="17"/>
    </location>
</feature>
<feature type="chain" id="PRO_5043598278" description="MYND-type domain-containing protein" evidence="5">
    <location>
        <begin position="18"/>
        <end position="233"/>
    </location>
</feature>
<gene>
    <name evidence="7" type="ORF">WJX72_008838</name>
</gene>
<dbReference type="GO" id="GO:0008270">
    <property type="term" value="F:zinc ion binding"/>
    <property type="evidence" value="ECO:0007669"/>
    <property type="project" value="UniProtKB-KW"/>
</dbReference>
<keyword evidence="2 4" id="KW-0863">Zinc-finger</keyword>
<keyword evidence="1" id="KW-0479">Metal-binding</keyword>
<sequence>MFRLAQAYLISVVGILAQPGNTVLWRMPNQFYTSGFRHILALDKIATSHPGIKRLCAQQGFADLTQEPGLPLPQLARLHAHMTALVWFTAMICALLSSEVDSRDGDVAALPWSRKHICNRLACPISQACLTEQLERRPEACLAFEAFEGRKLRKCSACNQAFYCSPECQKVMWKQHKDFCKPCESTGLSAEESGPIYMAGTLAGTDALGALGATKEGIKQAIYDAMAKAAGRE</sequence>
<accession>A0AAW1R806</accession>
<dbReference type="PROSITE" id="PS50865">
    <property type="entry name" value="ZF_MYND_2"/>
    <property type="match status" value="1"/>
</dbReference>
<dbReference type="SUPFAM" id="SSF144232">
    <property type="entry name" value="HIT/MYND zinc finger-like"/>
    <property type="match status" value="1"/>
</dbReference>
<dbReference type="Proteomes" id="UP001489004">
    <property type="component" value="Unassembled WGS sequence"/>
</dbReference>
<keyword evidence="5" id="KW-0732">Signal</keyword>
<reference evidence="7 8" key="1">
    <citation type="journal article" date="2024" name="Nat. Commun.">
        <title>Phylogenomics reveals the evolutionary origins of lichenization in chlorophyte algae.</title>
        <authorList>
            <person name="Puginier C."/>
            <person name="Libourel C."/>
            <person name="Otte J."/>
            <person name="Skaloud P."/>
            <person name="Haon M."/>
            <person name="Grisel S."/>
            <person name="Petersen M."/>
            <person name="Berrin J.G."/>
            <person name="Delaux P.M."/>
            <person name="Dal Grande F."/>
            <person name="Keller J."/>
        </authorList>
    </citation>
    <scope>NUCLEOTIDE SEQUENCE [LARGE SCALE GENOMIC DNA]</scope>
    <source>
        <strain evidence="7 8">SAG 2043</strain>
    </source>
</reference>
<evidence type="ECO:0000313" key="7">
    <source>
        <dbReference type="EMBL" id="KAK9829951.1"/>
    </source>
</evidence>
<dbReference type="InterPro" id="IPR002893">
    <property type="entry name" value="Znf_MYND"/>
</dbReference>
<evidence type="ECO:0000259" key="6">
    <source>
        <dbReference type="PROSITE" id="PS50865"/>
    </source>
</evidence>
<evidence type="ECO:0000256" key="5">
    <source>
        <dbReference type="SAM" id="SignalP"/>
    </source>
</evidence>
<dbReference type="EMBL" id="JALJOR010000001">
    <property type="protein sequence ID" value="KAK9829951.1"/>
    <property type="molecule type" value="Genomic_DNA"/>
</dbReference>
<proteinExistence type="predicted"/>
<evidence type="ECO:0000256" key="1">
    <source>
        <dbReference type="ARBA" id="ARBA00022723"/>
    </source>
</evidence>
<dbReference type="Pfam" id="PF01753">
    <property type="entry name" value="zf-MYND"/>
    <property type="match status" value="1"/>
</dbReference>
<keyword evidence="8" id="KW-1185">Reference proteome</keyword>